<feature type="region of interest" description="Disordered" evidence="1">
    <location>
        <begin position="184"/>
        <end position="217"/>
    </location>
</feature>
<proteinExistence type="predicted"/>
<dbReference type="EMBL" id="DTDH01000076">
    <property type="protein sequence ID" value="HGT98312.1"/>
    <property type="molecule type" value="Genomic_DNA"/>
</dbReference>
<organism evidence="3">
    <name type="scientific">Ignisphaera aggregans</name>
    <dbReference type="NCBI Taxonomy" id="334771"/>
    <lineage>
        <taxon>Archaea</taxon>
        <taxon>Thermoproteota</taxon>
        <taxon>Thermoprotei</taxon>
        <taxon>Desulfurococcales</taxon>
        <taxon>Desulfurococcaceae</taxon>
        <taxon>Ignisphaera</taxon>
    </lineage>
</organism>
<gene>
    <name evidence="2" type="ORF">ENT99_06890</name>
    <name evidence="3" type="ORF">ENU64_02640</name>
</gene>
<evidence type="ECO:0000256" key="1">
    <source>
        <dbReference type="SAM" id="MobiDB-lite"/>
    </source>
</evidence>
<accession>A0A7J3MXM2</accession>
<evidence type="ECO:0000313" key="3">
    <source>
        <dbReference type="EMBL" id="HGT98312.1"/>
    </source>
</evidence>
<name>A0A7J3MXM2_9CREN</name>
<feature type="compositionally biased region" description="Basic residues" evidence="1">
    <location>
        <begin position="187"/>
        <end position="217"/>
    </location>
</feature>
<sequence>MSKNNNDTIVIEYYKPYDIEIPDVCIITLYRRDNVETVVQSKDFISSLVSDEDLFLSWLTSLSSSKHYPLARAIVKVNGIGYEAMYTSIRSDNVLNFPYISRVKRIHLFTQLKPQEFQLEIGEIILKPNQNSTSILSHDLSHDELYMFYSPIRILNQSKVAALAIEVDEGIFYVKVEELISKSIPSRSRRRSTKSSKKRKRKRRKKKKIRRVKRSST</sequence>
<reference evidence="3" key="1">
    <citation type="journal article" date="2020" name="mSystems">
        <title>Genome- and Community-Level Interaction Insights into Carbon Utilization and Element Cycling Functions of Hydrothermarchaeota in Hydrothermal Sediment.</title>
        <authorList>
            <person name="Zhou Z."/>
            <person name="Liu Y."/>
            <person name="Xu W."/>
            <person name="Pan J."/>
            <person name="Luo Z.H."/>
            <person name="Li M."/>
        </authorList>
    </citation>
    <scope>NUCLEOTIDE SEQUENCE [LARGE SCALE GENOMIC DNA]</scope>
    <source>
        <strain evidence="2">SpSt-629</strain>
        <strain evidence="3">SpSt-688</strain>
    </source>
</reference>
<evidence type="ECO:0000313" key="2">
    <source>
        <dbReference type="EMBL" id="HFQ79401.1"/>
    </source>
</evidence>
<comment type="caution">
    <text evidence="3">The sequence shown here is derived from an EMBL/GenBank/DDBJ whole genome shotgun (WGS) entry which is preliminary data.</text>
</comment>
<dbReference type="AlphaFoldDB" id="A0A7J3MXM2"/>
<protein>
    <submittedName>
        <fullName evidence="3">Uncharacterized protein</fullName>
    </submittedName>
</protein>
<dbReference type="EMBL" id="DTAU01000132">
    <property type="protein sequence ID" value="HFQ79401.1"/>
    <property type="molecule type" value="Genomic_DNA"/>
</dbReference>